<feature type="domain" description="Reverse transcriptase" evidence="2">
    <location>
        <begin position="605"/>
        <end position="762"/>
    </location>
</feature>
<protein>
    <recommendedName>
        <fullName evidence="6">Reverse transcriptase domain-containing protein</fullName>
    </recommendedName>
</protein>
<dbReference type="InterPro" id="IPR036691">
    <property type="entry name" value="Endo/exonu/phosph_ase_sf"/>
</dbReference>
<sequence>MRAGSNDPSWMHLSSPEEHDAPPLAVTTGDLEGITDILVEPDPGTNSSDVLSFPIAPDIGILDHSEDQALGPTMFIDTIQENVGALIPSPYIPLSAYMKDLPKENFSDYTVPSSRVVQESKLGGWKLKNRLQQILPNAAPFEAFSRTGKAQAILIMSKAIPVSEWGTCGSGYAVCVKTHLNGQEVGIISLHAPNKGRLRIQTWRWLADRIHTGNWIICGDFNQVAHIRDSIGPSPRMRGTEDRVWTNISQKRDLADCYFDAASRSGPRFTRQAKCGRRLDRSRLDRVYVTDSGMWLNHIASIKHFGGHIAGDHIPTCATLQLTAAVNNITVKPQSYFKLNASILKQPEIRDKIKAIWADHPPGCTDARRRWSLAWARVKDFCRDLHKSQTDQHNIRELQKEVENRRRFLPYDCSEEDIQELSQLEQELNTIEDQEASLWYLRSRSKWLREGEAPTRYFFNLAKSRFSKDRISGLQKDNGEFVTGQTDILQVVECYYSDLYNAESKSLESWLARQEVMRLIDKRIPESEGDNLRRPPTDDEIDATVKSLKRGKAPGLDGITNDMIIDCWEFIRQDCIEMVRTFWDRKILLHHDSQGCIKLLAKNDKKQWIKNWRPITLMSCTYKSISKLVANRMKPLLPYLIDPEQSGFFPGRKIDDNILSLCLAEEWGKVSGDSNLFVKLDFTKAFDRVSFTFLWHTLRSMGFPEDFIARIRGLMTGGTSKLHVNQAFTSSIKIKRGVRQGCPLAPLLFALSTQPVSRSLKGLTKCSEVPSHGSGSGQASGLVETLSVRNCRAETQVPILGCLVWKGGLSERGH</sequence>
<evidence type="ECO:0000313" key="4">
    <source>
        <dbReference type="EMBL" id="KAL3692814.1"/>
    </source>
</evidence>
<evidence type="ECO:0000259" key="3">
    <source>
        <dbReference type="Pfam" id="PF03372"/>
    </source>
</evidence>
<dbReference type="Pfam" id="PF03372">
    <property type="entry name" value="Exo_endo_phos"/>
    <property type="match status" value="1"/>
</dbReference>
<evidence type="ECO:0000259" key="2">
    <source>
        <dbReference type="Pfam" id="PF00078"/>
    </source>
</evidence>
<keyword evidence="5" id="KW-1185">Reference proteome</keyword>
<dbReference type="AlphaFoldDB" id="A0ABD3HQQ5"/>
<accession>A0ABD3HQQ5</accession>
<dbReference type="InterPro" id="IPR005135">
    <property type="entry name" value="Endo/exonuclease/phosphatase"/>
</dbReference>
<evidence type="ECO:0000313" key="5">
    <source>
        <dbReference type="Proteomes" id="UP001633002"/>
    </source>
</evidence>
<dbReference type="InterPro" id="IPR043502">
    <property type="entry name" value="DNA/RNA_pol_sf"/>
</dbReference>
<dbReference type="SUPFAM" id="SSF56672">
    <property type="entry name" value="DNA/RNA polymerases"/>
    <property type="match status" value="1"/>
</dbReference>
<evidence type="ECO:0000256" key="1">
    <source>
        <dbReference type="SAM" id="MobiDB-lite"/>
    </source>
</evidence>
<evidence type="ECO:0008006" key="6">
    <source>
        <dbReference type="Google" id="ProtNLM"/>
    </source>
</evidence>
<organism evidence="4 5">
    <name type="scientific">Riccia sorocarpa</name>
    <dbReference type="NCBI Taxonomy" id="122646"/>
    <lineage>
        <taxon>Eukaryota</taxon>
        <taxon>Viridiplantae</taxon>
        <taxon>Streptophyta</taxon>
        <taxon>Embryophyta</taxon>
        <taxon>Marchantiophyta</taxon>
        <taxon>Marchantiopsida</taxon>
        <taxon>Marchantiidae</taxon>
        <taxon>Marchantiales</taxon>
        <taxon>Ricciaceae</taxon>
        <taxon>Riccia</taxon>
    </lineage>
</organism>
<dbReference type="Pfam" id="PF00078">
    <property type="entry name" value="RVT_1"/>
    <property type="match status" value="1"/>
</dbReference>
<gene>
    <name evidence="4" type="ORF">R1sor_006465</name>
</gene>
<proteinExistence type="predicted"/>
<feature type="region of interest" description="Disordered" evidence="1">
    <location>
        <begin position="1"/>
        <end position="23"/>
    </location>
</feature>
<dbReference type="InterPro" id="IPR000477">
    <property type="entry name" value="RT_dom"/>
</dbReference>
<reference evidence="4 5" key="1">
    <citation type="submission" date="2024-09" db="EMBL/GenBank/DDBJ databases">
        <title>Chromosome-scale assembly of Riccia sorocarpa.</title>
        <authorList>
            <person name="Paukszto L."/>
        </authorList>
    </citation>
    <scope>NUCLEOTIDE SEQUENCE [LARGE SCALE GENOMIC DNA]</scope>
    <source>
        <strain evidence="4">LP-2024</strain>
        <tissue evidence="4">Aerial parts of the thallus</tissue>
    </source>
</reference>
<feature type="domain" description="Endonuclease/exonuclease/phosphatase" evidence="3">
    <location>
        <begin position="163"/>
        <end position="313"/>
    </location>
</feature>
<dbReference type="SUPFAM" id="SSF56219">
    <property type="entry name" value="DNase I-like"/>
    <property type="match status" value="1"/>
</dbReference>
<dbReference type="Proteomes" id="UP001633002">
    <property type="component" value="Unassembled WGS sequence"/>
</dbReference>
<dbReference type="PANTHER" id="PTHR19446">
    <property type="entry name" value="REVERSE TRANSCRIPTASES"/>
    <property type="match status" value="1"/>
</dbReference>
<name>A0ABD3HQQ5_9MARC</name>
<comment type="caution">
    <text evidence="4">The sequence shown here is derived from an EMBL/GenBank/DDBJ whole genome shotgun (WGS) entry which is preliminary data.</text>
</comment>
<dbReference type="Gene3D" id="3.60.10.10">
    <property type="entry name" value="Endonuclease/exonuclease/phosphatase"/>
    <property type="match status" value="1"/>
</dbReference>
<dbReference type="CDD" id="cd01650">
    <property type="entry name" value="RT_nLTR_like"/>
    <property type="match status" value="1"/>
</dbReference>
<dbReference type="EMBL" id="JBJQOH010000003">
    <property type="protein sequence ID" value="KAL3692814.1"/>
    <property type="molecule type" value="Genomic_DNA"/>
</dbReference>